<reference evidence="1 2" key="1">
    <citation type="submission" date="2017-07" db="EMBL/GenBank/DDBJ databases">
        <authorList>
            <person name="Talla V."/>
            <person name="Backstrom N."/>
        </authorList>
    </citation>
    <scope>NUCLEOTIDE SEQUENCE [LARGE SCALE GENOMIC DNA]</scope>
</reference>
<sequence>MFDVDRLLKCT</sequence>
<organism evidence="1 2">
    <name type="scientific">Leptidea sinapis</name>
    <dbReference type="NCBI Taxonomy" id="189913"/>
    <lineage>
        <taxon>Eukaryota</taxon>
        <taxon>Metazoa</taxon>
        <taxon>Ecdysozoa</taxon>
        <taxon>Arthropoda</taxon>
        <taxon>Hexapoda</taxon>
        <taxon>Insecta</taxon>
        <taxon>Pterygota</taxon>
        <taxon>Neoptera</taxon>
        <taxon>Endopterygota</taxon>
        <taxon>Lepidoptera</taxon>
        <taxon>Glossata</taxon>
        <taxon>Ditrysia</taxon>
        <taxon>Papilionoidea</taxon>
        <taxon>Pieridae</taxon>
        <taxon>Dismorphiinae</taxon>
        <taxon>Leptidea</taxon>
    </lineage>
</organism>
<dbReference type="EMBL" id="FZQP02004556">
    <property type="protein sequence ID" value="VVD00248.1"/>
    <property type="molecule type" value="Genomic_DNA"/>
</dbReference>
<evidence type="ECO:0000313" key="2">
    <source>
        <dbReference type="Proteomes" id="UP000324832"/>
    </source>
</evidence>
<gene>
    <name evidence="1" type="ORF">LSINAPIS_LOCUS10928</name>
</gene>
<dbReference type="Proteomes" id="UP000324832">
    <property type="component" value="Unassembled WGS sequence"/>
</dbReference>
<protein>
    <submittedName>
        <fullName evidence="1">Uncharacterized protein</fullName>
    </submittedName>
</protein>
<evidence type="ECO:0000313" key="1">
    <source>
        <dbReference type="EMBL" id="VVD00248.1"/>
    </source>
</evidence>
<keyword evidence="2" id="KW-1185">Reference proteome</keyword>
<name>A0A5E4QTH4_9NEOP</name>
<accession>A0A5E4QTH4</accession>
<proteinExistence type="predicted"/>